<evidence type="ECO:0000256" key="1">
    <source>
        <dbReference type="SAM" id="SignalP"/>
    </source>
</evidence>
<reference evidence="3" key="1">
    <citation type="journal article" date="2019" name="Int. J. Syst. Evol. Microbiol.">
        <title>The Global Catalogue of Microorganisms (GCM) 10K type strain sequencing project: providing services to taxonomists for standard genome sequencing and annotation.</title>
        <authorList>
            <consortium name="The Broad Institute Genomics Platform"/>
            <consortium name="The Broad Institute Genome Sequencing Center for Infectious Disease"/>
            <person name="Wu L."/>
            <person name="Ma J."/>
        </authorList>
    </citation>
    <scope>NUCLEOTIDE SEQUENCE [LARGE SCALE GENOMIC DNA]</scope>
    <source>
        <strain evidence="3">CCUG 62974</strain>
    </source>
</reference>
<evidence type="ECO:0000313" key="2">
    <source>
        <dbReference type="EMBL" id="MFD0888431.1"/>
    </source>
</evidence>
<name>A0ABW3DX66_9ACTN</name>
<sequence>MIKLLVRGLAACAALAVAVSAAPAHASPSSSGNASGNASGNTVARFTVPVLPKPTGPHPVGAVDLHLVDSSRADPWEPERRRELMVTLRYPARAKTGVRTRYVTPAESALLLAGQGVEV</sequence>
<feature type="signal peptide" evidence="1">
    <location>
        <begin position="1"/>
        <end position="26"/>
    </location>
</feature>
<feature type="chain" id="PRO_5045889932" evidence="1">
    <location>
        <begin position="27"/>
        <end position="119"/>
    </location>
</feature>
<dbReference type="Proteomes" id="UP001597024">
    <property type="component" value="Unassembled WGS sequence"/>
</dbReference>
<organism evidence="2 3">
    <name type="scientific">Streptosporangium algeriense</name>
    <dbReference type="NCBI Taxonomy" id="1682748"/>
    <lineage>
        <taxon>Bacteria</taxon>
        <taxon>Bacillati</taxon>
        <taxon>Actinomycetota</taxon>
        <taxon>Actinomycetes</taxon>
        <taxon>Streptosporangiales</taxon>
        <taxon>Streptosporangiaceae</taxon>
        <taxon>Streptosporangium</taxon>
    </lineage>
</organism>
<dbReference type="EMBL" id="JBHTHX010001330">
    <property type="protein sequence ID" value="MFD0888431.1"/>
    <property type="molecule type" value="Genomic_DNA"/>
</dbReference>
<dbReference type="Gene3D" id="3.40.50.1820">
    <property type="entry name" value="alpha/beta hydrolase"/>
    <property type="match status" value="1"/>
</dbReference>
<keyword evidence="3" id="KW-1185">Reference proteome</keyword>
<evidence type="ECO:0000313" key="3">
    <source>
        <dbReference type="Proteomes" id="UP001597024"/>
    </source>
</evidence>
<dbReference type="InterPro" id="IPR029058">
    <property type="entry name" value="AB_hydrolase_fold"/>
</dbReference>
<keyword evidence="1" id="KW-0732">Signal</keyword>
<comment type="caution">
    <text evidence="2">The sequence shown here is derived from an EMBL/GenBank/DDBJ whole genome shotgun (WGS) entry which is preliminary data.</text>
</comment>
<protein>
    <submittedName>
        <fullName evidence="2">Uncharacterized protein</fullName>
    </submittedName>
</protein>
<feature type="non-terminal residue" evidence="2">
    <location>
        <position position="119"/>
    </location>
</feature>
<proteinExistence type="predicted"/>
<gene>
    <name evidence="2" type="ORF">ACFQ08_28185</name>
</gene>
<accession>A0ABW3DX66</accession>